<dbReference type="AlphaFoldDB" id="A0AAV6PTP9"/>
<comment type="caution">
    <text evidence="1">The sequence shown here is derived from an EMBL/GenBank/DDBJ whole genome shotgun (WGS) entry which is preliminary data.</text>
</comment>
<name>A0AAV6PTP9_SOLSE</name>
<dbReference type="EMBL" id="JAGKHQ010000021">
    <property type="protein sequence ID" value="KAG7476107.1"/>
    <property type="molecule type" value="Genomic_DNA"/>
</dbReference>
<evidence type="ECO:0000313" key="1">
    <source>
        <dbReference type="EMBL" id="KAG7476107.1"/>
    </source>
</evidence>
<dbReference type="Proteomes" id="UP000693946">
    <property type="component" value="Linkage Group LG9"/>
</dbReference>
<gene>
    <name evidence="1" type="ORF">JOB18_045974</name>
</gene>
<accession>A0AAV6PTP9</accession>
<protein>
    <submittedName>
        <fullName evidence="1">Uncharacterized protein</fullName>
    </submittedName>
</protein>
<keyword evidence="2" id="KW-1185">Reference proteome</keyword>
<sequence>ISGCRRKVRPSRGDVFAADVDDDAVFCTAFKLTFHLTLHNSDSCLSSLCITAAQWSPVLVTECPLHNEIRGLVVKGSFNQNYKSSLTSLIINKAHEPHHTSRRQSSHFSLTHTQSMEVLWLSSTPDSPSGARHPCGGLVWDSSHSDCWFALQPHMCCYSIILLFLLFDTPDLYCGGASVDAGNGIAFLPKEKRTRLQLPRTRLVRAAHQLKDFRSNKRVYGQETQLQIAKYIPRLFVCKCSPGQHLTLLAHCCCSFPLSSHKTPHFLCAADRNTRHTLMLWSEVNAMVSPSFFISLHRRLGTRSTWLATNLKKQNLCWHALVFFEI</sequence>
<proteinExistence type="predicted"/>
<organism evidence="1 2">
    <name type="scientific">Solea senegalensis</name>
    <name type="common">Senegalese sole</name>
    <dbReference type="NCBI Taxonomy" id="28829"/>
    <lineage>
        <taxon>Eukaryota</taxon>
        <taxon>Metazoa</taxon>
        <taxon>Chordata</taxon>
        <taxon>Craniata</taxon>
        <taxon>Vertebrata</taxon>
        <taxon>Euteleostomi</taxon>
        <taxon>Actinopterygii</taxon>
        <taxon>Neopterygii</taxon>
        <taxon>Teleostei</taxon>
        <taxon>Neoteleostei</taxon>
        <taxon>Acanthomorphata</taxon>
        <taxon>Carangaria</taxon>
        <taxon>Pleuronectiformes</taxon>
        <taxon>Pleuronectoidei</taxon>
        <taxon>Soleidae</taxon>
        <taxon>Solea</taxon>
    </lineage>
</organism>
<reference evidence="1 2" key="1">
    <citation type="journal article" date="2021" name="Sci. Rep.">
        <title>Chromosome anchoring in Senegalese sole (Solea senegalensis) reveals sex-associated markers and genome rearrangements in flatfish.</title>
        <authorList>
            <person name="Guerrero-Cozar I."/>
            <person name="Gomez-Garrido J."/>
            <person name="Berbel C."/>
            <person name="Martinez-Blanch J.F."/>
            <person name="Alioto T."/>
            <person name="Claros M.G."/>
            <person name="Gagnaire P.A."/>
            <person name="Manchado M."/>
        </authorList>
    </citation>
    <scope>NUCLEOTIDE SEQUENCE [LARGE SCALE GENOMIC DNA]</scope>
    <source>
        <strain evidence="1">Sse05_10M</strain>
    </source>
</reference>
<feature type="non-terminal residue" evidence="1">
    <location>
        <position position="326"/>
    </location>
</feature>
<evidence type="ECO:0000313" key="2">
    <source>
        <dbReference type="Proteomes" id="UP000693946"/>
    </source>
</evidence>
<feature type="non-terminal residue" evidence="1">
    <location>
        <position position="1"/>
    </location>
</feature>